<dbReference type="PANTHER" id="PTHR37031:SF2">
    <property type="entry name" value="PHOD-LIKE PHOSPHATASE METALLOPHOSPHATASE DOMAIN-CONTAINING PROTEIN"/>
    <property type="match status" value="1"/>
</dbReference>
<name>A0A0G4GS70_VITBC</name>
<dbReference type="PANTHER" id="PTHR37031">
    <property type="entry name" value="METALLOPHOSPHATASE BINDING DOMAIN PROTEIN"/>
    <property type="match status" value="1"/>
</dbReference>
<dbReference type="AlphaFoldDB" id="A0A0G4GS70"/>
<proteinExistence type="predicted"/>
<dbReference type="EMBL" id="CDMY01000779">
    <property type="protein sequence ID" value="CEM33213.1"/>
    <property type="molecule type" value="Genomic_DNA"/>
</dbReference>
<dbReference type="InterPro" id="IPR029052">
    <property type="entry name" value="Metallo-depent_PP-like"/>
</dbReference>
<dbReference type="OMA" id="HEAINRM"/>
<dbReference type="OrthoDB" id="2419400at2759"/>
<evidence type="ECO:0000313" key="3">
    <source>
        <dbReference type="Proteomes" id="UP000041254"/>
    </source>
</evidence>
<sequence>MIVLGPVIGKVTGTSARILIEVESSMAVTCSLSTAEHGGVSRTKTFTAGRPGVFVFTGLTPCTHYSVAFDAPTNTKEPLSCSFTTLPTVWTLEARPPRIAVVSCNKIWTTHKDVEPSGDLWGDLEQRVKERSVDYLLHIGDNIYADSDLYLIEGHKRDFQGPDDECRFAVAKKLIEDKPRDQWVNEYENMCEIFRDVYRLTWGHPPTRRVLANIPNLMILDDHEIRDDWGDTDEHRDPKNPDHYVAMAAYQCYNEYQRQLYEDFTLHEVPMPNYPPMLPPQPAPHCAYHFHSFGEVGFLFLDLRACKTFHWNDKTDKDLPHMGAAQWDALREALGEGGTFDGCRFVLVLASVPVAYLSHTVNQLAVKVVNDLNGSWTATDHLKETEEFLKLLFAWRRNRPDGHREVTIVGGDVHEGGMTEIVDTTVGVSRGSTRPASARLKQMTSSAIANKRLPWYQAAAPTLARELSARLPGHYSFDHFGWVQDRNYGLLSAFIDTMSTSAGGNGQCVDYDLQLVSSDGKKVTEHEAINRMTDPKTVDKGCCGGCSVQ</sequence>
<gene>
    <name evidence="2" type="ORF">Vbra_6338</name>
</gene>
<organism evidence="2 3">
    <name type="scientific">Vitrella brassicaformis (strain CCMP3155)</name>
    <dbReference type="NCBI Taxonomy" id="1169540"/>
    <lineage>
        <taxon>Eukaryota</taxon>
        <taxon>Sar</taxon>
        <taxon>Alveolata</taxon>
        <taxon>Colpodellida</taxon>
        <taxon>Vitrellaceae</taxon>
        <taxon>Vitrella</taxon>
    </lineage>
</organism>
<feature type="domain" description="PhoD-like phosphatase metallophosphatase" evidence="1">
    <location>
        <begin position="100"/>
        <end position="423"/>
    </location>
</feature>
<dbReference type="VEuPathDB" id="CryptoDB:Vbra_6338"/>
<dbReference type="SUPFAM" id="SSF56300">
    <property type="entry name" value="Metallo-dependent phosphatases"/>
    <property type="match status" value="1"/>
</dbReference>
<protein>
    <recommendedName>
        <fullName evidence="1">PhoD-like phosphatase metallophosphatase domain-containing protein</fullName>
    </recommendedName>
</protein>
<dbReference type="InterPro" id="IPR038607">
    <property type="entry name" value="PhoD-like_sf"/>
</dbReference>
<accession>A0A0G4GS70</accession>
<keyword evidence="3" id="KW-1185">Reference proteome</keyword>
<dbReference type="InParanoid" id="A0A0G4GS70"/>
<dbReference type="InterPro" id="IPR018946">
    <property type="entry name" value="PhoD-like_MPP"/>
</dbReference>
<reference evidence="2 3" key="1">
    <citation type="submission" date="2014-11" db="EMBL/GenBank/DDBJ databases">
        <authorList>
            <person name="Zhu J."/>
            <person name="Qi W."/>
            <person name="Song R."/>
        </authorList>
    </citation>
    <scope>NUCLEOTIDE SEQUENCE [LARGE SCALE GENOMIC DNA]</scope>
</reference>
<evidence type="ECO:0000259" key="1">
    <source>
        <dbReference type="Pfam" id="PF09423"/>
    </source>
</evidence>
<evidence type="ECO:0000313" key="2">
    <source>
        <dbReference type="EMBL" id="CEM33213.1"/>
    </source>
</evidence>
<dbReference type="Gene3D" id="3.60.21.70">
    <property type="entry name" value="PhoD-like phosphatase"/>
    <property type="match status" value="1"/>
</dbReference>
<dbReference type="Proteomes" id="UP000041254">
    <property type="component" value="Unassembled WGS sequence"/>
</dbReference>
<dbReference type="CDD" id="cd07389">
    <property type="entry name" value="MPP_PhoD"/>
    <property type="match status" value="1"/>
</dbReference>
<dbReference type="Pfam" id="PF09423">
    <property type="entry name" value="PhoD"/>
    <property type="match status" value="1"/>
</dbReference>